<protein>
    <submittedName>
        <fullName evidence="4">Regulatory protein, luxR family</fullName>
    </submittedName>
</protein>
<dbReference type="InterPro" id="IPR015943">
    <property type="entry name" value="WD40/YVTN_repeat-like_dom_sf"/>
</dbReference>
<dbReference type="Gene3D" id="2.60.40.10">
    <property type="entry name" value="Immunoglobulins"/>
    <property type="match status" value="1"/>
</dbReference>
<feature type="domain" description="HTH luxR-type" evidence="3">
    <location>
        <begin position="855"/>
        <end position="912"/>
    </location>
</feature>
<name>A0A1I2KFY9_9FLAO</name>
<keyword evidence="2" id="KW-0812">Transmembrane</keyword>
<evidence type="ECO:0000256" key="2">
    <source>
        <dbReference type="SAM" id="Phobius"/>
    </source>
</evidence>
<dbReference type="RefSeq" id="WP_093302853.1">
    <property type="nucleotide sequence ID" value="NZ_FOOH01000003.1"/>
</dbReference>
<keyword evidence="2" id="KW-0472">Membrane</keyword>
<dbReference type="GO" id="GO:0006355">
    <property type="term" value="P:regulation of DNA-templated transcription"/>
    <property type="evidence" value="ECO:0007669"/>
    <property type="project" value="InterPro"/>
</dbReference>
<feature type="transmembrane region" description="Helical" evidence="2">
    <location>
        <begin position="720"/>
        <end position="739"/>
    </location>
</feature>
<organism evidence="4 5">
    <name type="scientific">Salegentibacter agarivorans</name>
    <dbReference type="NCBI Taxonomy" id="345907"/>
    <lineage>
        <taxon>Bacteria</taxon>
        <taxon>Pseudomonadati</taxon>
        <taxon>Bacteroidota</taxon>
        <taxon>Flavobacteriia</taxon>
        <taxon>Flavobacteriales</taxon>
        <taxon>Flavobacteriaceae</taxon>
        <taxon>Salegentibacter</taxon>
    </lineage>
</organism>
<keyword evidence="5" id="KW-1185">Reference proteome</keyword>
<dbReference type="InterPro" id="IPR036388">
    <property type="entry name" value="WH-like_DNA-bd_sf"/>
</dbReference>
<evidence type="ECO:0000313" key="5">
    <source>
        <dbReference type="Proteomes" id="UP000199116"/>
    </source>
</evidence>
<dbReference type="GO" id="GO:0003677">
    <property type="term" value="F:DNA binding"/>
    <property type="evidence" value="ECO:0007669"/>
    <property type="project" value="InterPro"/>
</dbReference>
<dbReference type="AlphaFoldDB" id="A0A1I2KFY9"/>
<dbReference type="Gene3D" id="2.130.10.10">
    <property type="entry name" value="YVTN repeat-like/Quinoprotein amine dehydrogenase"/>
    <property type="match status" value="1"/>
</dbReference>
<reference evidence="5" key="1">
    <citation type="submission" date="2016-10" db="EMBL/GenBank/DDBJ databases">
        <authorList>
            <person name="Varghese N."/>
            <person name="Submissions S."/>
        </authorList>
    </citation>
    <scope>NUCLEOTIDE SEQUENCE [LARGE SCALE GENOMIC DNA]</scope>
    <source>
        <strain evidence="5">DSM 23515</strain>
    </source>
</reference>
<dbReference type="InterPro" id="IPR000792">
    <property type="entry name" value="Tscrpt_reg_LuxR_C"/>
</dbReference>
<dbReference type="InterPro" id="IPR016032">
    <property type="entry name" value="Sig_transdc_resp-reg_C-effctor"/>
</dbReference>
<evidence type="ECO:0000259" key="3">
    <source>
        <dbReference type="SMART" id="SM00421"/>
    </source>
</evidence>
<proteinExistence type="predicted"/>
<dbReference type="Gene3D" id="1.10.10.10">
    <property type="entry name" value="Winged helix-like DNA-binding domain superfamily/Winged helix DNA-binding domain"/>
    <property type="match status" value="1"/>
</dbReference>
<dbReference type="SUPFAM" id="SSF46894">
    <property type="entry name" value="C-terminal effector domain of the bipartite response regulators"/>
    <property type="match status" value="1"/>
</dbReference>
<dbReference type="SMART" id="SM00421">
    <property type="entry name" value="HTH_LUXR"/>
    <property type="match status" value="1"/>
</dbReference>
<keyword evidence="2" id="KW-1133">Transmembrane helix</keyword>
<sequence length="916" mass="106594">MKFFQLKILFILLFGFQCYSLLSQQLTPPIHNYSSTTYEAASQNWDIDVDEEGVIYAANNQGLLSFDGQTWELSSLPNGSIIRSVFVYEDKIFTGSYKEFGYWKKDDTGELFYTSLIPKLGKYAMQSEEFWEILEFNGDIYFRSFGAIYKYDNKTIKPIQNIVSNKMLVYRDKLLFAVRKNGIHFLDENNELQKLPNQEILNDEVIVDMAIQGENLIIGTREKLFKYNATGCKLLKDTKLMNELESSELNHIMTLDNQRILLGTVKNGIINYDEATQSYTIFNRNSGLQNNTVLGFVEKHGNIWLGLDNGIDRIEIDSPVEFYTDDTGELGAVYDLVFYNDKMFLASNTGVYTFNNNQLEIIKGAEGHTWNLEILNDTLYVNHNTGTYYLIQDRLMPVETSTGSFKISAVPYSRNEYLISSYTGIRNFSRKDDSIHNLDSLNFPVKNVVFENETSLWAAHPYEGLYRVGLKNNFKETQFIDKIKIPDCGNSINTNVFVINNQIAVFNGDQWFKYNSFKDSLFVFEELQAFRKHKMLLKDEGSYWFSHTENNSLKLTNFDDENIVIAPGNLNNRLVKNYEEILKNGDSLYYIALNDGFARLDLARYVKNLDDVHISTPTVKGFLNINGRHSLENNIEIPYKSSRDLNIYTSFPVSEAMGLRYRLRGEDTLSGEVKNGVINLQNLNHGDYELQLLAVGPQAKIAKKNSFNFSIQPPWYLSKLMKLVYMLIILSLVVLVYWYNQLKLRKHQRVLEEKFEKEHQERLNNLEKERLKNQINLKRKELANTTMVAAKKNEMLMEIQNELNKDKSNFPNQFKMKHILNKINRAIKNKDEWQVFETNFNELHQDFFKDILDSYPHLTSKDLKLCSYLKMNLTSKEIAPLMGISVRGVEVHRYRLRKKMDLDKKENLTNFLIKNF</sequence>
<keyword evidence="1" id="KW-0175">Coiled coil</keyword>
<feature type="coiled-coil region" evidence="1">
    <location>
        <begin position="756"/>
        <end position="809"/>
    </location>
</feature>
<dbReference type="Proteomes" id="UP000199116">
    <property type="component" value="Unassembled WGS sequence"/>
</dbReference>
<dbReference type="EMBL" id="FOOH01000003">
    <property type="protein sequence ID" value="SFF65874.1"/>
    <property type="molecule type" value="Genomic_DNA"/>
</dbReference>
<evidence type="ECO:0000256" key="1">
    <source>
        <dbReference type="SAM" id="Coils"/>
    </source>
</evidence>
<evidence type="ECO:0000313" key="4">
    <source>
        <dbReference type="EMBL" id="SFF65874.1"/>
    </source>
</evidence>
<gene>
    <name evidence="4" type="ORF">SAMN04488033_103104</name>
</gene>
<dbReference type="InterPro" id="IPR013783">
    <property type="entry name" value="Ig-like_fold"/>
</dbReference>
<accession>A0A1I2KFY9</accession>
<dbReference type="Pfam" id="PF00196">
    <property type="entry name" value="GerE"/>
    <property type="match status" value="1"/>
</dbReference>
<dbReference type="SUPFAM" id="SSF63829">
    <property type="entry name" value="Calcium-dependent phosphotriesterase"/>
    <property type="match status" value="1"/>
</dbReference>